<dbReference type="SUPFAM" id="SSF48350">
    <property type="entry name" value="GTPase activation domain, GAP"/>
    <property type="match status" value="1"/>
</dbReference>
<dbReference type="RefSeq" id="XP_044560290.1">
    <property type="nucleotide sequence ID" value="XM_044709110.1"/>
</dbReference>
<dbReference type="AlphaFoldDB" id="A0A6A5BEV8"/>
<accession>A0A6A5BEV8</accession>
<keyword evidence="1" id="KW-0175">Coiled coil</keyword>
<keyword evidence="2" id="KW-1133">Transmembrane helix</keyword>
<evidence type="ECO:0000256" key="2">
    <source>
        <dbReference type="SAM" id="Phobius"/>
    </source>
</evidence>
<dbReference type="VEuPathDB" id="AmoebaDB:FDP41_005571"/>
<dbReference type="InterPro" id="IPR000198">
    <property type="entry name" value="RhoGAP_dom"/>
</dbReference>
<feature type="transmembrane region" description="Helical" evidence="2">
    <location>
        <begin position="227"/>
        <end position="245"/>
    </location>
</feature>
<dbReference type="Proteomes" id="UP000444721">
    <property type="component" value="Unassembled WGS sequence"/>
</dbReference>
<dbReference type="VEuPathDB" id="AmoebaDB:NF0023870"/>
<dbReference type="Gene3D" id="1.10.555.10">
    <property type="entry name" value="Rho GTPase activation protein"/>
    <property type="match status" value="1"/>
</dbReference>
<keyword evidence="2" id="KW-0472">Membrane</keyword>
<protein>
    <recommendedName>
        <fullName evidence="3">Rho-GAP domain-containing protein</fullName>
    </recommendedName>
</protein>
<organism evidence="4 5">
    <name type="scientific">Naegleria fowleri</name>
    <name type="common">Brain eating amoeba</name>
    <dbReference type="NCBI Taxonomy" id="5763"/>
    <lineage>
        <taxon>Eukaryota</taxon>
        <taxon>Discoba</taxon>
        <taxon>Heterolobosea</taxon>
        <taxon>Tetramitia</taxon>
        <taxon>Eutetramitia</taxon>
        <taxon>Vahlkampfiidae</taxon>
        <taxon>Naegleria</taxon>
    </lineage>
</organism>
<comment type="caution">
    <text evidence="4">The sequence shown here is derived from an EMBL/GenBank/DDBJ whole genome shotgun (WGS) entry which is preliminary data.</text>
</comment>
<keyword evidence="2" id="KW-0812">Transmembrane</keyword>
<evidence type="ECO:0000256" key="1">
    <source>
        <dbReference type="SAM" id="Coils"/>
    </source>
</evidence>
<keyword evidence="5" id="KW-1185">Reference proteome</keyword>
<dbReference type="InterPro" id="IPR008936">
    <property type="entry name" value="Rho_GTPase_activation_prot"/>
</dbReference>
<dbReference type="PROSITE" id="PS50238">
    <property type="entry name" value="RHOGAP"/>
    <property type="match status" value="1"/>
</dbReference>
<evidence type="ECO:0000313" key="5">
    <source>
        <dbReference type="Proteomes" id="UP000444721"/>
    </source>
</evidence>
<name>A0A6A5BEV8_NAEFO</name>
<dbReference type="GeneID" id="68112789"/>
<gene>
    <name evidence="4" type="ORF">FDP41_005571</name>
</gene>
<feature type="domain" description="Rho-GAP" evidence="3">
    <location>
        <begin position="1"/>
        <end position="65"/>
    </location>
</feature>
<proteinExistence type="predicted"/>
<feature type="coiled-coil region" evidence="1">
    <location>
        <begin position="111"/>
        <end position="183"/>
    </location>
</feature>
<dbReference type="EMBL" id="VFQX01000044">
    <property type="protein sequence ID" value="KAF0975577.1"/>
    <property type="molecule type" value="Genomic_DNA"/>
</dbReference>
<evidence type="ECO:0000259" key="3">
    <source>
        <dbReference type="PROSITE" id="PS50238"/>
    </source>
</evidence>
<evidence type="ECO:0000313" key="4">
    <source>
        <dbReference type="EMBL" id="KAF0975577.1"/>
    </source>
</evidence>
<dbReference type="GO" id="GO:0007165">
    <property type="term" value="P:signal transduction"/>
    <property type="evidence" value="ECO:0007669"/>
    <property type="project" value="InterPro"/>
</dbReference>
<sequence>MSSRNLAIVLGPNILFVPTVNNSERVHMDSFKRLSIRSEIKRQQETISVVCDVCQFLIEHQEELFRKSVLINSYSHPLSTRELNEDEASDHTKHSLNNGIINNSEAPAAVMNDLLMALQEKEQTISQMKQETFLKLQKQKMIKQLQAENALLARENKQISKSLEETCNELQYLKTQIEQLTLNGEMDSNHLSPMNGIPTIASVSTSDSIDTSSESSSSESATTFEKVTSIMFTLLVISLSVWIYANSVFESSQ</sequence>
<dbReference type="VEuPathDB" id="AmoebaDB:NfTy_067230"/>
<reference evidence="4 5" key="1">
    <citation type="journal article" date="2019" name="Sci. Rep.">
        <title>Nanopore sequencing improves the draft genome of the human pathogenic amoeba Naegleria fowleri.</title>
        <authorList>
            <person name="Liechti N."/>
            <person name="Schurch N."/>
            <person name="Bruggmann R."/>
            <person name="Wittwer M."/>
        </authorList>
    </citation>
    <scope>NUCLEOTIDE SEQUENCE [LARGE SCALE GENOMIC DNA]</scope>
    <source>
        <strain evidence="4 5">ATCC 30894</strain>
    </source>
</reference>